<sequence>MLPYWQCRSLQHNSSRPGPVSLRSVPVDIMGGLRLRSMWRERATAMPVPGGSGSGLVQGLEVGPREAGDPTGGGGRNGGEDGAGRPKKRTGMGPEGEAVFGH</sequence>
<evidence type="ECO:0000313" key="2">
    <source>
        <dbReference type="EMBL" id="CAD8896975.1"/>
    </source>
</evidence>
<protein>
    <submittedName>
        <fullName evidence="2">Uncharacterized protein</fullName>
    </submittedName>
</protein>
<name>A0A7S1FY72_9STRA</name>
<gene>
    <name evidence="2" type="ORF">CHYS00102_LOCUS24189</name>
</gene>
<reference evidence="2" key="1">
    <citation type="submission" date="2021-01" db="EMBL/GenBank/DDBJ databases">
        <authorList>
            <person name="Corre E."/>
            <person name="Pelletier E."/>
            <person name="Niang G."/>
            <person name="Scheremetjew M."/>
            <person name="Finn R."/>
            <person name="Kale V."/>
            <person name="Holt S."/>
            <person name="Cochrane G."/>
            <person name="Meng A."/>
            <person name="Brown T."/>
            <person name="Cohen L."/>
        </authorList>
    </citation>
    <scope>NUCLEOTIDE SEQUENCE</scope>
    <source>
        <strain evidence="2">308</strain>
    </source>
</reference>
<feature type="region of interest" description="Disordered" evidence="1">
    <location>
        <begin position="45"/>
        <end position="102"/>
    </location>
</feature>
<dbReference type="AlphaFoldDB" id="A0A7S1FY72"/>
<dbReference type="EMBL" id="HBFR01033175">
    <property type="protein sequence ID" value="CAD8896975.1"/>
    <property type="molecule type" value="Transcribed_RNA"/>
</dbReference>
<feature type="region of interest" description="Disordered" evidence="1">
    <location>
        <begin position="1"/>
        <end position="24"/>
    </location>
</feature>
<accession>A0A7S1FY72</accession>
<evidence type="ECO:0000256" key="1">
    <source>
        <dbReference type="SAM" id="MobiDB-lite"/>
    </source>
</evidence>
<organism evidence="2">
    <name type="scientific">Corethron hystrix</name>
    <dbReference type="NCBI Taxonomy" id="216773"/>
    <lineage>
        <taxon>Eukaryota</taxon>
        <taxon>Sar</taxon>
        <taxon>Stramenopiles</taxon>
        <taxon>Ochrophyta</taxon>
        <taxon>Bacillariophyta</taxon>
        <taxon>Coscinodiscophyceae</taxon>
        <taxon>Corethrophycidae</taxon>
        <taxon>Corethrales</taxon>
        <taxon>Corethraceae</taxon>
        <taxon>Corethron</taxon>
    </lineage>
</organism>
<proteinExistence type="predicted"/>